<comment type="caution">
    <text evidence="1">The sequence shown here is derived from an EMBL/GenBank/DDBJ whole genome shotgun (WGS) entry which is preliminary data.</text>
</comment>
<dbReference type="AlphaFoldDB" id="A0AAN9IB38"/>
<evidence type="ECO:0000313" key="2">
    <source>
        <dbReference type="Proteomes" id="UP001359559"/>
    </source>
</evidence>
<gene>
    <name evidence="1" type="ORF">RJT34_27660</name>
</gene>
<organism evidence="1 2">
    <name type="scientific">Clitoria ternatea</name>
    <name type="common">Butterfly pea</name>
    <dbReference type="NCBI Taxonomy" id="43366"/>
    <lineage>
        <taxon>Eukaryota</taxon>
        <taxon>Viridiplantae</taxon>
        <taxon>Streptophyta</taxon>
        <taxon>Embryophyta</taxon>
        <taxon>Tracheophyta</taxon>
        <taxon>Spermatophyta</taxon>
        <taxon>Magnoliopsida</taxon>
        <taxon>eudicotyledons</taxon>
        <taxon>Gunneridae</taxon>
        <taxon>Pentapetalae</taxon>
        <taxon>rosids</taxon>
        <taxon>fabids</taxon>
        <taxon>Fabales</taxon>
        <taxon>Fabaceae</taxon>
        <taxon>Papilionoideae</taxon>
        <taxon>50 kb inversion clade</taxon>
        <taxon>NPAAA clade</taxon>
        <taxon>indigoferoid/millettioid clade</taxon>
        <taxon>Phaseoleae</taxon>
        <taxon>Clitoria</taxon>
    </lineage>
</organism>
<proteinExistence type="predicted"/>
<protein>
    <submittedName>
        <fullName evidence="1">Uncharacterized protein</fullName>
    </submittedName>
</protein>
<accession>A0AAN9IB38</accession>
<reference evidence="1 2" key="1">
    <citation type="submission" date="2024-01" db="EMBL/GenBank/DDBJ databases">
        <title>The genomes of 5 underutilized Papilionoideae crops provide insights into root nodulation and disease resistance.</title>
        <authorList>
            <person name="Yuan L."/>
        </authorList>
    </citation>
    <scope>NUCLEOTIDE SEQUENCE [LARGE SCALE GENOMIC DNA]</scope>
    <source>
        <strain evidence="1">LY-2023</strain>
        <tissue evidence="1">Leaf</tissue>
    </source>
</reference>
<dbReference type="EMBL" id="JAYKXN010000007">
    <property type="protein sequence ID" value="KAK7271614.1"/>
    <property type="molecule type" value="Genomic_DNA"/>
</dbReference>
<keyword evidence="2" id="KW-1185">Reference proteome</keyword>
<sequence>MWPLAPGGVVTRCGGFVDGNGGDGCCDYDGNMECGVCERFGNDKNLFVGSITIGLHDFSKKRRAGNKWSLQKDGLRRH</sequence>
<evidence type="ECO:0000313" key="1">
    <source>
        <dbReference type="EMBL" id="KAK7271614.1"/>
    </source>
</evidence>
<name>A0AAN9IB38_CLITE</name>
<dbReference type="Proteomes" id="UP001359559">
    <property type="component" value="Unassembled WGS sequence"/>
</dbReference>